<dbReference type="Proteomes" id="UP001159364">
    <property type="component" value="Linkage Group LG09"/>
</dbReference>
<feature type="region of interest" description="Disordered" evidence="2">
    <location>
        <begin position="229"/>
        <end position="258"/>
    </location>
</feature>
<sequence length="649" mass="70537">MDGLSLNSVIAARHRHRPLNFSSSFSSSSYHHTFFFFSSTRFFSSFLPLVSSLGRSSSITFCSSHNDANSTTQYHLLSTTELPDGSFVFRFGDVGELEHEAEVHHLDKSSVAHSDASQQIISSSNAVMNETSSAEETEFLDNPPAFATSEVITYKILTLPPQSRIDSDVAQKQATCGDNHIVVASSDGDSGLDVVFSEDKVAPQASQLITTDSGLSDDSFASRNATYKESTNAQVTHLDQSREEQSNVPTDATQKVGDVGSSVMDEGIIDEHPNCTAENASVDNNGIENSKMLDHCLSSLNLEEEMSEGDLLYSSNMDLSCETEGSALKGDRDIILTTGLFLTSGAVVIPHPSKALTGVEDTYFVHQNWLGIADGVGEWSFEGTNTGLYAHNLIKRCVDILLDSKCAPDPVEVLDKAVALTQCPGSCTALIAYFDGEALQVDNIGDSGFLIIRNSTVYKRSSAMVHEFNFPLRIERGDDPCQLSENIIQALTPPSLLIQLFKTRRGENRSKLLCMYRHSLINSLCSESTVAIECCSSLQLGTFYRYKIDLDEGDIIITATKGLFDNLYEQEICSIVSLSLQAGLRLQEVAELLAARAQEIGKSATARTPFADIAQAAGYVGYTGGKLDDVTVIVSLLQKQNKSVSNLLF</sequence>
<dbReference type="Gene3D" id="3.60.40.10">
    <property type="entry name" value="PPM-type phosphatase domain"/>
    <property type="match status" value="1"/>
</dbReference>
<dbReference type="SMART" id="SM00332">
    <property type="entry name" value="PP2Cc"/>
    <property type="match status" value="1"/>
</dbReference>
<dbReference type="GO" id="GO:0004722">
    <property type="term" value="F:protein serine/threonine phosphatase activity"/>
    <property type="evidence" value="ECO:0007669"/>
    <property type="project" value="UniProtKB-EC"/>
</dbReference>
<feature type="compositionally biased region" description="Polar residues" evidence="2">
    <location>
        <begin position="229"/>
        <end position="238"/>
    </location>
</feature>
<organism evidence="4 5">
    <name type="scientific">Erythroxylum novogranatense</name>
    <dbReference type="NCBI Taxonomy" id="1862640"/>
    <lineage>
        <taxon>Eukaryota</taxon>
        <taxon>Viridiplantae</taxon>
        <taxon>Streptophyta</taxon>
        <taxon>Embryophyta</taxon>
        <taxon>Tracheophyta</taxon>
        <taxon>Spermatophyta</taxon>
        <taxon>Magnoliopsida</taxon>
        <taxon>eudicotyledons</taxon>
        <taxon>Gunneridae</taxon>
        <taxon>Pentapetalae</taxon>
        <taxon>rosids</taxon>
        <taxon>fabids</taxon>
        <taxon>Malpighiales</taxon>
        <taxon>Erythroxylaceae</taxon>
        <taxon>Erythroxylum</taxon>
    </lineage>
</organism>
<dbReference type="InterPro" id="IPR039123">
    <property type="entry name" value="PPTC7"/>
</dbReference>
<dbReference type="InterPro" id="IPR036457">
    <property type="entry name" value="PPM-type-like_dom_sf"/>
</dbReference>
<comment type="catalytic activity">
    <reaction evidence="1">
        <text>O-phospho-L-threonyl-[protein] + H2O = L-threonyl-[protein] + phosphate</text>
        <dbReference type="Rhea" id="RHEA:47004"/>
        <dbReference type="Rhea" id="RHEA-COMP:11060"/>
        <dbReference type="Rhea" id="RHEA-COMP:11605"/>
        <dbReference type="ChEBI" id="CHEBI:15377"/>
        <dbReference type="ChEBI" id="CHEBI:30013"/>
        <dbReference type="ChEBI" id="CHEBI:43474"/>
        <dbReference type="ChEBI" id="CHEBI:61977"/>
        <dbReference type="EC" id="3.1.3.16"/>
    </reaction>
</comment>
<dbReference type="InterPro" id="IPR001932">
    <property type="entry name" value="PPM-type_phosphatase-like_dom"/>
</dbReference>
<dbReference type="PANTHER" id="PTHR12320:SF1">
    <property type="entry name" value="PROTEIN PHOSPHATASE PTC7 HOMOLOG"/>
    <property type="match status" value="1"/>
</dbReference>
<dbReference type="AlphaFoldDB" id="A0AAV8SRI6"/>
<dbReference type="GO" id="GO:0009507">
    <property type="term" value="C:chloroplast"/>
    <property type="evidence" value="ECO:0007669"/>
    <property type="project" value="TreeGrafter"/>
</dbReference>
<dbReference type="EMBL" id="JAIWQS010000009">
    <property type="protein sequence ID" value="KAJ8754843.1"/>
    <property type="molecule type" value="Genomic_DNA"/>
</dbReference>
<reference evidence="4 5" key="1">
    <citation type="submission" date="2021-09" db="EMBL/GenBank/DDBJ databases">
        <title>Genomic insights and catalytic innovation underlie evolution of tropane alkaloids biosynthesis.</title>
        <authorList>
            <person name="Wang Y.-J."/>
            <person name="Tian T."/>
            <person name="Huang J.-P."/>
            <person name="Huang S.-X."/>
        </authorList>
    </citation>
    <scope>NUCLEOTIDE SEQUENCE [LARGE SCALE GENOMIC DNA]</scope>
    <source>
        <strain evidence="4">KIB-2018</strain>
        <tissue evidence="4">Leaf</tissue>
    </source>
</reference>
<comment type="catalytic activity">
    <reaction evidence="1">
        <text>O-phospho-L-seryl-[protein] + H2O = L-seryl-[protein] + phosphate</text>
        <dbReference type="Rhea" id="RHEA:20629"/>
        <dbReference type="Rhea" id="RHEA-COMP:9863"/>
        <dbReference type="Rhea" id="RHEA-COMP:11604"/>
        <dbReference type="ChEBI" id="CHEBI:15377"/>
        <dbReference type="ChEBI" id="CHEBI:29999"/>
        <dbReference type="ChEBI" id="CHEBI:43474"/>
        <dbReference type="ChEBI" id="CHEBI:83421"/>
        <dbReference type="EC" id="3.1.3.16"/>
    </reaction>
</comment>
<keyword evidence="1" id="KW-0464">Manganese</keyword>
<comment type="caution">
    <text evidence="4">The sequence shown here is derived from an EMBL/GenBank/DDBJ whole genome shotgun (WGS) entry which is preliminary data.</text>
</comment>
<accession>A0AAV8SRI6</accession>
<dbReference type="SUPFAM" id="SSF81606">
    <property type="entry name" value="PP2C-like"/>
    <property type="match status" value="1"/>
</dbReference>
<dbReference type="PANTHER" id="PTHR12320">
    <property type="entry name" value="PROTEIN PHOSPHATASE 2C"/>
    <property type="match status" value="1"/>
</dbReference>
<name>A0AAV8SRI6_9ROSI</name>
<protein>
    <recommendedName>
        <fullName evidence="1">Protein phosphatase</fullName>
        <ecNumber evidence="1">3.1.3.16</ecNumber>
    </recommendedName>
</protein>
<comment type="cofactor">
    <cofactor evidence="1">
        <name>Mg(2+)</name>
        <dbReference type="ChEBI" id="CHEBI:18420"/>
    </cofactor>
</comment>
<evidence type="ECO:0000313" key="4">
    <source>
        <dbReference type="EMBL" id="KAJ8754843.1"/>
    </source>
</evidence>
<keyword evidence="1" id="KW-0479">Metal-binding</keyword>
<gene>
    <name evidence="4" type="ORF">K2173_015355</name>
</gene>
<proteinExistence type="inferred from homology"/>
<keyword evidence="1" id="KW-0904">Protein phosphatase</keyword>
<evidence type="ECO:0000256" key="1">
    <source>
        <dbReference type="RuleBase" id="RU366020"/>
    </source>
</evidence>
<feature type="domain" description="PPM-type phosphatase" evidence="3">
    <location>
        <begin position="343"/>
        <end position="637"/>
    </location>
</feature>
<dbReference type="GO" id="GO:0046872">
    <property type="term" value="F:metal ion binding"/>
    <property type="evidence" value="ECO:0007669"/>
    <property type="project" value="UniProtKB-UniRule"/>
</dbReference>
<keyword evidence="1" id="KW-0460">Magnesium</keyword>
<comment type="similarity">
    <text evidence="1">Belongs to the PP2C family.</text>
</comment>
<comment type="cofactor">
    <cofactor evidence="1">
        <name>Mn(2+)</name>
        <dbReference type="ChEBI" id="CHEBI:29035"/>
    </cofactor>
</comment>
<keyword evidence="1" id="KW-0378">Hydrolase</keyword>
<dbReference type="PROSITE" id="PS51746">
    <property type="entry name" value="PPM_2"/>
    <property type="match status" value="1"/>
</dbReference>
<evidence type="ECO:0000256" key="2">
    <source>
        <dbReference type="SAM" id="MobiDB-lite"/>
    </source>
</evidence>
<evidence type="ECO:0000259" key="3">
    <source>
        <dbReference type="PROSITE" id="PS51746"/>
    </source>
</evidence>
<dbReference type="EC" id="3.1.3.16" evidence="1"/>
<evidence type="ECO:0000313" key="5">
    <source>
        <dbReference type="Proteomes" id="UP001159364"/>
    </source>
</evidence>
<keyword evidence="5" id="KW-1185">Reference proteome</keyword>